<dbReference type="EMBL" id="FNBW01000004">
    <property type="protein sequence ID" value="SDF56338.1"/>
    <property type="molecule type" value="Genomic_DNA"/>
</dbReference>
<dbReference type="Pfam" id="PF00533">
    <property type="entry name" value="BRCT"/>
    <property type="match status" value="1"/>
</dbReference>
<evidence type="ECO:0000256" key="14">
    <source>
        <dbReference type="ARBA" id="ARBA00060881"/>
    </source>
</evidence>
<dbReference type="Proteomes" id="UP000198615">
    <property type="component" value="Unassembled WGS sequence"/>
</dbReference>
<keyword evidence="20" id="KW-1185">Reference proteome</keyword>
<keyword evidence="7 15" id="KW-0227">DNA damage</keyword>
<evidence type="ECO:0000256" key="7">
    <source>
        <dbReference type="ARBA" id="ARBA00022763"/>
    </source>
</evidence>
<reference evidence="19 20" key="1">
    <citation type="submission" date="2016-10" db="EMBL/GenBank/DDBJ databases">
        <authorList>
            <person name="Varghese N."/>
            <person name="Submissions S."/>
        </authorList>
    </citation>
    <scope>NUCLEOTIDE SEQUENCE [LARGE SCALE GENOMIC DNA]</scope>
    <source>
        <strain evidence="19 20">DSM 18839</strain>
    </source>
</reference>
<dbReference type="NCBIfam" id="TIGR00575">
    <property type="entry name" value="dnlj"/>
    <property type="match status" value="1"/>
</dbReference>
<dbReference type="InterPro" id="IPR041663">
    <property type="entry name" value="DisA/LigA_HHH"/>
</dbReference>
<dbReference type="InterPro" id="IPR013840">
    <property type="entry name" value="DNAligase_N"/>
</dbReference>
<dbReference type="SMART" id="SM00292">
    <property type="entry name" value="BRCT"/>
    <property type="match status" value="1"/>
</dbReference>
<feature type="binding site" evidence="15">
    <location>
        <position position="303"/>
    </location>
    <ligand>
        <name>NAD(+)</name>
        <dbReference type="ChEBI" id="CHEBI:57540"/>
    </ligand>
</feature>
<evidence type="ECO:0000256" key="9">
    <source>
        <dbReference type="ARBA" id="ARBA00022842"/>
    </source>
</evidence>
<dbReference type="Gene3D" id="3.40.50.10190">
    <property type="entry name" value="BRCT domain"/>
    <property type="match status" value="1"/>
</dbReference>
<comment type="caution">
    <text evidence="15">Lacks conserved residue(s) required for the propagation of feature annotation.</text>
</comment>
<name>A0A8G2F2K6_9PROT</name>
<dbReference type="SUPFAM" id="SSF50249">
    <property type="entry name" value="Nucleic acid-binding proteins"/>
    <property type="match status" value="1"/>
</dbReference>
<comment type="caution">
    <text evidence="19">The sequence shown here is derived from an EMBL/GenBank/DDBJ whole genome shotgun (WGS) entry which is preliminary data.</text>
</comment>
<evidence type="ECO:0000256" key="6">
    <source>
        <dbReference type="ARBA" id="ARBA00022723"/>
    </source>
</evidence>
<comment type="cofactor">
    <cofactor evidence="15">
        <name>Mg(2+)</name>
        <dbReference type="ChEBI" id="CHEBI:18420"/>
    </cofactor>
    <cofactor evidence="15">
        <name>Mn(2+)</name>
        <dbReference type="ChEBI" id="CHEBI:29035"/>
    </cofactor>
</comment>
<feature type="binding site" evidence="15">
    <location>
        <position position="327"/>
    </location>
    <ligand>
        <name>NAD(+)</name>
        <dbReference type="ChEBI" id="CHEBI:57540"/>
    </ligand>
</feature>
<dbReference type="GO" id="GO:0006260">
    <property type="term" value="P:DNA replication"/>
    <property type="evidence" value="ECO:0007669"/>
    <property type="project" value="UniProtKB-KW"/>
</dbReference>
<evidence type="ECO:0000256" key="10">
    <source>
        <dbReference type="ARBA" id="ARBA00023027"/>
    </source>
</evidence>
<dbReference type="PANTHER" id="PTHR23389:SF9">
    <property type="entry name" value="DNA LIGASE"/>
    <property type="match status" value="1"/>
</dbReference>
<feature type="domain" description="BRCT" evidence="18">
    <location>
        <begin position="615"/>
        <end position="688"/>
    </location>
</feature>
<dbReference type="PROSITE" id="PS01055">
    <property type="entry name" value="DNA_LIGASE_N1"/>
    <property type="match status" value="1"/>
</dbReference>
<keyword evidence="11 15" id="KW-0234">DNA repair</keyword>
<dbReference type="CDD" id="cd00114">
    <property type="entry name" value="LIGANc"/>
    <property type="match status" value="1"/>
</dbReference>
<keyword evidence="6 15" id="KW-0479">Metal-binding</keyword>
<dbReference type="Pfam" id="PF03119">
    <property type="entry name" value="DNA_ligase_ZBD"/>
    <property type="match status" value="1"/>
</dbReference>
<dbReference type="Gene3D" id="1.10.150.20">
    <property type="entry name" value="5' to 3' exonuclease, C-terminal subdomain"/>
    <property type="match status" value="2"/>
</dbReference>
<feature type="active site" description="N6-AMP-lysine intermediate" evidence="15">
    <location>
        <position position="130"/>
    </location>
</feature>
<dbReference type="NCBIfam" id="NF005932">
    <property type="entry name" value="PRK07956.1"/>
    <property type="match status" value="1"/>
</dbReference>
<evidence type="ECO:0000313" key="19">
    <source>
        <dbReference type="EMBL" id="SDF56338.1"/>
    </source>
</evidence>
<evidence type="ECO:0000256" key="5">
    <source>
        <dbReference type="ARBA" id="ARBA00022705"/>
    </source>
</evidence>
<dbReference type="InterPro" id="IPR010994">
    <property type="entry name" value="RuvA_2-like"/>
</dbReference>
<dbReference type="SUPFAM" id="SSF56091">
    <property type="entry name" value="DNA ligase/mRNA capping enzyme, catalytic domain"/>
    <property type="match status" value="1"/>
</dbReference>
<dbReference type="GO" id="GO:0046872">
    <property type="term" value="F:metal ion binding"/>
    <property type="evidence" value="ECO:0007669"/>
    <property type="project" value="UniProtKB-KW"/>
</dbReference>
<dbReference type="PIRSF" id="PIRSF001604">
    <property type="entry name" value="LigA"/>
    <property type="match status" value="1"/>
</dbReference>
<keyword evidence="8 15" id="KW-0862">Zinc</keyword>
<feature type="coiled-coil region" evidence="17">
    <location>
        <begin position="14"/>
        <end position="68"/>
    </location>
</feature>
<dbReference type="FunFam" id="2.40.50.140:FF:000012">
    <property type="entry name" value="DNA ligase"/>
    <property type="match status" value="1"/>
</dbReference>
<feature type="binding site" evidence="15">
    <location>
        <position position="424"/>
    </location>
    <ligand>
        <name>Zn(2+)</name>
        <dbReference type="ChEBI" id="CHEBI:29105"/>
    </ligand>
</feature>
<dbReference type="InterPro" id="IPR001679">
    <property type="entry name" value="DNA_ligase"/>
</dbReference>
<evidence type="ECO:0000256" key="2">
    <source>
        <dbReference type="ARBA" id="ARBA00012722"/>
    </source>
</evidence>
<dbReference type="PROSITE" id="PS01056">
    <property type="entry name" value="DNA_LIGASE_N2"/>
    <property type="match status" value="1"/>
</dbReference>
<feature type="binding site" evidence="15">
    <location>
        <position position="421"/>
    </location>
    <ligand>
        <name>Zn(2+)</name>
        <dbReference type="ChEBI" id="CHEBI:29105"/>
    </ligand>
</feature>
<dbReference type="InterPro" id="IPR036420">
    <property type="entry name" value="BRCT_dom_sf"/>
</dbReference>
<dbReference type="Pfam" id="PF03120">
    <property type="entry name" value="OB_DNA_ligase"/>
    <property type="match status" value="1"/>
</dbReference>
<dbReference type="InterPro" id="IPR004150">
    <property type="entry name" value="NAD_DNA_ligase_OB"/>
</dbReference>
<evidence type="ECO:0000256" key="11">
    <source>
        <dbReference type="ARBA" id="ARBA00023204"/>
    </source>
</evidence>
<dbReference type="InterPro" id="IPR033136">
    <property type="entry name" value="DNA_ligase_CS"/>
</dbReference>
<evidence type="ECO:0000256" key="8">
    <source>
        <dbReference type="ARBA" id="ARBA00022833"/>
    </source>
</evidence>
<evidence type="ECO:0000256" key="15">
    <source>
        <dbReference type="HAMAP-Rule" id="MF_01588"/>
    </source>
</evidence>
<dbReference type="GO" id="GO:0005829">
    <property type="term" value="C:cytosol"/>
    <property type="evidence" value="ECO:0007669"/>
    <property type="project" value="TreeGrafter"/>
</dbReference>
<dbReference type="SUPFAM" id="SSF52113">
    <property type="entry name" value="BRCT domain"/>
    <property type="match status" value="1"/>
</dbReference>
<sequence length="693" mass="75960">MSDIETKAVEELSEAEAKAELARLSDAIAEADRLYHQEDAPDLTDAEYDQLRLRNQAIEERFPDLKREDSPSERVAPGPAEGFAKVRHSRPMLSLANAFDEEDVREFERRVRRFLNLGEDETVALMAEPKIDGLSAALRYEKGKLVQGATRGDGTEGENITRNLETVDDIPKTLPDGVPDVLEVRGEVYMTKDDFVALNERQAEAGAKIFANPRNAAAGSLRQLDPEITRSRPLRFFAYSWGEISEDFADSHHEFLEKLGSWGFTTNPLSELCETADAALAVYARIGDGRHDLTYDIDGVVYKVDRLDWQQRLGMVSRSPRWAIAHKFKAEQAETVLREIDIQVGRTGALTPVARLEPVKVGGVTVTNATLHNEDEIRRKDIRVGDTVVIQRAGDVIPQVVRVITEKRPADSKEYVFPDHCPRCDSEAPRPEGEAVRRCTGGLICPAQAVERLKHFVSRDAFDIEGLGAKQIQAYYEDGLIDSPASIFRLKEHRRKLIGREGTKITSTNKLLAAIEDRRTIGLDRFVYALGIRQVGQATARLLATHYGTLNALRQAMTAAADPESEAYADLINIDQIGSAVAKDLIDFFSEAHNGAVLDDLDGELTIEAFAAPTAADSPVAGKTVVFTGTLQTVGRSEAKARAEALGAKVAGSVSKKTDYVVVGADAGSKAAKAEALGVATLSEEDWLKLIGG</sequence>
<dbReference type="SMART" id="SM00532">
    <property type="entry name" value="LIGANc"/>
    <property type="match status" value="1"/>
</dbReference>
<dbReference type="GO" id="GO:0003911">
    <property type="term" value="F:DNA ligase (NAD+) activity"/>
    <property type="evidence" value="ECO:0007669"/>
    <property type="project" value="UniProtKB-UniRule"/>
</dbReference>
<dbReference type="InterPro" id="IPR001357">
    <property type="entry name" value="BRCT_dom"/>
</dbReference>
<evidence type="ECO:0000256" key="17">
    <source>
        <dbReference type="SAM" id="Coils"/>
    </source>
</evidence>
<dbReference type="Gene3D" id="6.20.10.30">
    <property type="match status" value="1"/>
</dbReference>
<dbReference type="RefSeq" id="WP_093149569.1">
    <property type="nucleotide sequence ID" value="NZ_FNBW01000004.1"/>
</dbReference>
<dbReference type="Gene3D" id="1.10.287.610">
    <property type="entry name" value="Helix hairpin bin"/>
    <property type="match status" value="1"/>
</dbReference>
<keyword evidence="4 15" id="KW-0436">Ligase</keyword>
<dbReference type="FunFam" id="3.30.470.30:FF:000001">
    <property type="entry name" value="DNA ligase"/>
    <property type="match status" value="1"/>
</dbReference>
<feature type="binding site" evidence="15">
    <location>
        <position position="187"/>
    </location>
    <ligand>
        <name>NAD(+)</name>
        <dbReference type="ChEBI" id="CHEBI:57540"/>
    </ligand>
</feature>
<dbReference type="PANTHER" id="PTHR23389">
    <property type="entry name" value="CHROMOSOME TRANSMISSION FIDELITY FACTOR 18"/>
    <property type="match status" value="1"/>
</dbReference>
<evidence type="ECO:0000259" key="18">
    <source>
        <dbReference type="PROSITE" id="PS50172"/>
    </source>
</evidence>
<dbReference type="GO" id="GO:0006281">
    <property type="term" value="P:DNA repair"/>
    <property type="evidence" value="ECO:0007669"/>
    <property type="project" value="UniProtKB-KW"/>
</dbReference>
<evidence type="ECO:0000256" key="1">
    <source>
        <dbReference type="ARBA" id="ARBA00004067"/>
    </source>
</evidence>
<dbReference type="InterPro" id="IPR013839">
    <property type="entry name" value="DNAligase_adenylation"/>
</dbReference>
<evidence type="ECO:0000256" key="13">
    <source>
        <dbReference type="ARBA" id="ARBA00034005"/>
    </source>
</evidence>
<dbReference type="InterPro" id="IPR018239">
    <property type="entry name" value="DNA_ligase_AS"/>
</dbReference>
<keyword evidence="5 15" id="KW-0235">DNA replication</keyword>
<evidence type="ECO:0000256" key="16">
    <source>
        <dbReference type="RuleBase" id="RU000618"/>
    </source>
</evidence>
<accession>A0A8G2F2K6</accession>
<dbReference type="PROSITE" id="PS50172">
    <property type="entry name" value="BRCT"/>
    <property type="match status" value="1"/>
</dbReference>
<dbReference type="Pfam" id="PF01653">
    <property type="entry name" value="DNA_ligase_aden"/>
    <property type="match status" value="1"/>
</dbReference>
<feature type="binding site" evidence="15">
    <location>
        <begin position="45"/>
        <end position="49"/>
    </location>
    <ligand>
        <name>NAD(+)</name>
        <dbReference type="ChEBI" id="CHEBI:57540"/>
    </ligand>
</feature>
<dbReference type="SUPFAM" id="SSF47781">
    <property type="entry name" value="RuvA domain 2-like"/>
    <property type="match status" value="1"/>
</dbReference>
<feature type="binding site" evidence="15">
    <location>
        <begin position="94"/>
        <end position="95"/>
    </location>
    <ligand>
        <name>NAD(+)</name>
        <dbReference type="ChEBI" id="CHEBI:57540"/>
    </ligand>
</feature>
<evidence type="ECO:0000313" key="20">
    <source>
        <dbReference type="Proteomes" id="UP000198615"/>
    </source>
</evidence>
<dbReference type="InterPro" id="IPR012340">
    <property type="entry name" value="NA-bd_OB-fold"/>
</dbReference>
<evidence type="ECO:0000256" key="3">
    <source>
        <dbReference type="ARBA" id="ARBA00013308"/>
    </source>
</evidence>
<keyword evidence="10 15" id="KW-0520">NAD</keyword>
<gene>
    <name evidence="15" type="primary">ligA</name>
    <name evidence="19" type="ORF">SAMN05660686_01683</name>
</gene>
<proteinExistence type="inferred from homology"/>
<feature type="binding site" evidence="15">
    <location>
        <position position="445"/>
    </location>
    <ligand>
        <name>Zn(2+)</name>
        <dbReference type="ChEBI" id="CHEBI:29105"/>
    </ligand>
</feature>
<keyword evidence="9 15" id="KW-0460">Magnesium</keyword>
<comment type="catalytic activity">
    <reaction evidence="13 15 16">
        <text>NAD(+) + (deoxyribonucleotide)n-3'-hydroxyl + 5'-phospho-(deoxyribonucleotide)m = (deoxyribonucleotide)n+m + AMP + beta-nicotinamide D-nucleotide.</text>
        <dbReference type="EC" id="6.5.1.2"/>
    </reaction>
</comment>
<dbReference type="Gene3D" id="3.30.470.30">
    <property type="entry name" value="DNA ligase/mRNA capping enzyme"/>
    <property type="match status" value="1"/>
</dbReference>
<dbReference type="OrthoDB" id="9759736at2"/>
<comment type="similarity">
    <text evidence="14 15">Belongs to the NAD-dependent DNA ligase family. LigA subfamily.</text>
</comment>
<feature type="binding site" evidence="15">
    <location>
        <position position="128"/>
    </location>
    <ligand>
        <name>NAD(+)</name>
        <dbReference type="ChEBI" id="CHEBI:57540"/>
    </ligand>
</feature>
<dbReference type="Pfam" id="PF12826">
    <property type="entry name" value="HHH_2"/>
    <property type="match status" value="1"/>
</dbReference>
<keyword evidence="12 15" id="KW-0464">Manganese</keyword>
<dbReference type="HAMAP" id="MF_01588">
    <property type="entry name" value="DNA_ligase_A"/>
    <property type="match status" value="1"/>
</dbReference>
<dbReference type="Gene3D" id="2.40.50.140">
    <property type="entry name" value="Nucleic acid-binding proteins"/>
    <property type="match status" value="1"/>
</dbReference>
<protein>
    <recommendedName>
        <fullName evidence="3 15">DNA ligase</fullName>
        <ecNumber evidence="2 15">6.5.1.2</ecNumber>
    </recommendedName>
    <alternativeName>
        <fullName evidence="15">Polydeoxyribonucleotide synthase [NAD(+)]</fullName>
    </alternativeName>
</protein>
<comment type="function">
    <text evidence="1 15">DNA ligase that catalyzes the formation of phosphodiester linkages between 5'-phosphoryl and 3'-hydroxyl groups in double-stranded DNA using NAD as a coenzyme and as the energy source for the reaction. It is essential for DNA replication and repair of damaged DNA.</text>
</comment>
<dbReference type="AlphaFoldDB" id="A0A8G2F2K6"/>
<organism evidence="19 20">
    <name type="scientific">Thalassobaculum litoreum DSM 18839</name>
    <dbReference type="NCBI Taxonomy" id="1123362"/>
    <lineage>
        <taxon>Bacteria</taxon>
        <taxon>Pseudomonadati</taxon>
        <taxon>Pseudomonadota</taxon>
        <taxon>Alphaproteobacteria</taxon>
        <taxon>Rhodospirillales</taxon>
        <taxon>Thalassobaculaceae</taxon>
        <taxon>Thalassobaculum</taxon>
    </lineage>
</organism>
<keyword evidence="17" id="KW-0175">Coiled coil</keyword>
<evidence type="ECO:0000256" key="4">
    <source>
        <dbReference type="ARBA" id="ARBA00022598"/>
    </source>
</evidence>
<feature type="binding site" evidence="15">
    <location>
        <position position="151"/>
    </location>
    <ligand>
        <name>NAD(+)</name>
        <dbReference type="ChEBI" id="CHEBI:57540"/>
    </ligand>
</feature>
<dbReference type="CDD" id="cd17748">
    <property type="entry name" value="BRCT_DNA_ligase_like"/>
    <property type="match status" value="1"/>
</dbReference>
<dbReference type="InterPro" id="IPR004149">
    <property type="entry name" value="Znf_DNAligase_C4"/>
</dbReference>
<dbReference type="EC" id="6.5.1.2" evidence="2 15"/>
<evidence type="ECO:0000256" key="12">
    <source>
        <dbReference type="ARBA" id="ARBA00023211"/>
    </source>
</evidence>